<gene>
    <name evidence="1" type="ORF">CLORY_14980</name>
</gene>
<dbReference type="Pfam" id="PF19677">
    <property type="entry name" value="DUF6179"/>
    <property type="match status" value="1"/>
</dbReference>
<proteinExistence type="predicted"/>
<dbReference type="Proteomes" id="UP000190080">
    <property type="component" value="Unassembled WGS sequence"/>
</dbReference>
<sequence length="608" mass="70865">MNLPNLFNARQGLLKNTYVEELIEASKESGLLLTIEDAKKIINERSNALKNYGRVDLNFEVTKKIIGTFDISSFANVENYVQILIELQDLFYYLRNETEDRISDQKILELMKDFFENSCEGSIQLLVSRIEEFSREFRSRLSSTDKIRIDLSTLGNRQYTISLLRKSVKLGILKGEAAIKIQRSIMDLLKEQIIRYTGGENSSVSEATAEGLLNSILYTIDFYLISIGNAERALLELKSNSISEIFKSGIELLNCCLRETKRLYEKVKKHRLNVDIEAYNSTIDEGIPIFFEKYNVIFGAQNTIVSVDYPLIFDDMQVKGIAYIKNYLKNLELENEFCRNYQDEEINKLLMNYGKMCKLNHRIEFINIFEVVINNAIFSNICSNKMGILSISEQQYTKLYIQLKGMETSLIKELIISSLEDLINNLNIHNTNLIRYLNNYLLFLECRIFNALEHNCLDSVIVVDHHKDKQYGVVFDEGKRMNTKEFKIMLDRILNCSNGAEKAEIIYSSVFSLQDYIDLLNGDCLFEDDYTYLFSKLGEIELTILVKIVFFEELRDGDRNISLLINKKSDKDIQWEKYFCEFLQMLDNNRIIRIEKLIDEVDYEELIF</sequence>
<dbReference type="OrthoDB" id="3173587at2"/>
<name>A0A1V4ISU7_9CLOT</name>
<reference evidence="1 2" key="1">
    <citation type="submission" date="2017-03" db="EMBL/GenBank/DDBJ databases">
        <title>Genome sequence of Clostridium oryzae DSM 28571.</title>
        <authorList>
            <person name="Poehlein A."/>
            <person name="Daniel R."/>
        </authorList>
    </citation>
    <scope>NUCLEOTIDE SEQUENCE [LARGE SCALE GENOMIC DNA]</scope>
    <source>
        <strain evidence="1 2">DSM 28571</strain>
    </source>
</reference>
<organism evidence="1 2">
    <name type="scientific">Clostridium oryzae</name>
    <dbReference type="NCBI Taxonomy" id="1450648"/>
    <lineage>
        <taxon>Bacteria</taxon>
        <taxon>Bacillati</taxon>
        <taxon>Bacillota</taxon>
        <taxon>Clostridia</taxon>
        <taxon>Eubacteriales</taxon>
        <taxon>Clostridiaceae</taxon>
        <taxon>Clostridium</taxon>
    </lineage>
</organism>
<dbReference type="EMBL" id="MZGV01000012">
    <property type="protein sequence ID" value="OPJ62874.1"/>
    <property type="molecule type" value="Genomic_DNA"/>
</dbReference>
<dbReference type="RefSeq" id="WP_079422908.1">
    <property type="nucleotide sequence ID" value="NZ_MZGV01000012.1"/>
</dbReference>
<dbReference type="AlphaFoldDB" id="A0A1V4ISU7"/>
<dbReference type="InterPro" id="IPR045751">
    <property type="entry name" value="DUF6179"/>
</dbReference>
<dbReference type="InterPro" id="IPR046286">
    <property type="entry name" value="DUF6323"/>
</dbReference>
<keyword evidence="2" id="KW-1185">Reference proteome</keyword>
<dbReference type="Pfam" id="PF19848">
    <property type="entry name" value="DUF6323"/>
    <property type="match status" value="1"/>
</dbReference>
<comment type="caution">
    <text evidence="1">The sequence shown here is derived from an EMBL/GenBank/DDBJ whole genome shotgun (WGS) entry which is preliminary data.</text>
</comment>
<evidence type="ECO:0000313" key="2">
    <source>
        <dbReference type="Proteomes" id="UP000190080"/>
    </source>
</evidence>
<protein>
    <submittedName>
        <fullName evidence="1">Uncharacterized protein</fullName>
    </submittedName>
</protein>
<dbReference type="STRING" id="1450648.CLORY_14980"/>
<accession>A0A1V4ISU7</accession>
<evidence type="ECO:0000313" key="1">
    <source>
        <dbReference type="EMBL" id="OPJ62874.1"/>
    </source>
</evidence>